<feature type="transmembrane region" description="Helical" evidence="1">
    <location>
        <begin position="31"/>
        <end position="50"/>
    </location>
</feature>
<reference evidence="2" key="1">
    <citation type="submission" date="2017-11" db="EMBL/GenBank/DDBJ databases">
        <authorList>
            <person name="Kajale S.C."/>
            <person name="Sharma A."/>
        </authorList>
    </citation>
    <scope>NUCLEOTIDE SEQUENCE</scope>
    <source>
        <strain evidence="2">LS1_42</strain>
    </source>
</reference>
<keyword evidence="1" id="KW-0812">Transmembrane</keyword>
<gene>
    <name evidence="2" type="ORF">CV102_16680</name>
</gene>
<dbReference type="Proteomes" id="UP000766904">
    <property type="component" value="Unassembled WGS sequence"/>
</dbReference>
<dbReference type="AlphaFoldDB" id="A0A8J8Q297"/>
<comment type="caution">
    <text evidence="2">The sequence shown here is derived from an EMBL/GenBank/DDBJ whole genome shotgun (WGS) entry which is preliminary data.</text>
</comment>
<evidence type="ECO:0000256" key="1">
    <source>
        <dbReference type="SAM" id="Phobius"/>
    </source>
</evidence>
<feature type="transmembrane region" description="Helical" evidence="1">
    <location>
        <begin position="56"/>
        <end position="74"/>
    </location>
</feature>
<sequence length="88" mass="9552">MGAQVRHLVGVGRFVAVELAHELRRDYERGVFSQQTLAVVGLSIAAVVIGAARGEWILAATAATTAGLFTYTAARADRRWRDSRRADP</sequence>
<evidence type="ECO:0000313" key="3">
    <source>
        <dbReference type="Proteomes" id="UP000766904"/>
    </source>
</evidence>
<protein>
    <submittedName>
        <fullName evidence="2">Uncharacterized protein</fullName>
    </submittedName>
</protein>
<keyword evidence="3" id="KW-1185">Reference proteome</keyword>
<evidence type="ECO:0000313" key="2">
    <source>
        <dbReference type="EMBL" id="TYL37594.1"/>
    </source>
</evidence>
<keyword evidence="1" id="KW-1133">Transmembrane helix</keyword>
<organism evidence="2 3">
    <name type="scientific">Natronococcus pandeyae</name>
    <dbReference type="NCBI Taxonomy" id="2055836"/>
    <lineage>
        <taxon>Archaea</taxon>
        <taxon>Methanobacteriati</taxon>
        <taxon>Methanobacteriota</taxon>
        <taxon>Stenosarchaea group</taxon>
        <taxon>Halobacteria</taxon>
        <taxon>Halobacteriales</taxon>
        <taxon>Natrialbaceae</taxon>
        <taxon>Natronococcus</taxon>
    </lineage>
</organism>
<dbReference type="RefSeq" id="WP_148859125.1">
    <property type="nucleotide sequence ID" value="NZ_PHNJ01000009.1"/>
</dbReference>
<accession>A0A8J8Q297</accession>
<keyword evidence="1" id="KW-0472">Membrane</keyword>
<dbReference type="OrthoDB" id="200553at2157"/>
<name>A0A8J8Q297_9EURY</name>
<dbReference type="EMBL" id="PHNJ01000009">
    <property type="protein sequence ID" value="TYL37594.1"/>
    <property type="molecule type" value="Genomic_DNA"/>
</dbReference>
<proteinExistence type="predicted"/>